<dbReference type="STRING" id="456320.Mvol_0547"/>
<reference evidence="1 2" key="1">
    <citation type="submission" date="2010-05" db="EMBL/GenBank/DDBJ databases">
        <title>Complete sequence of Methanococcus voltae A3.</title>
        <authorList>
            <consortium name="US DOE Joint Genome Institute"/>
            <person name="Lucas S."/>
            <person name="Copeland A."/>
            <person name="Lapidus A."/>
            <person name="Cheng J.-F."/>
            <person name="Bruce D."/>
            <person name="Goodwin L."/>
            <person name="Pitluck S."/>
            <person name="Lowry S."/>
            <person name="Clum A."/>
            <person name="Land M."/>
            <person name="Hauser L."/>
            <person name="Kyrpides N."/>
            <person name="Mikhailova N."/>
            <person name="Whitman W.B."/>
            <person name="Woyke T."/>
        </authorList>
    </citation>
    <scope>NUCLEOTIDE SEQUENCE [LARGE SCALE GENOMIC DNA]</scope>
    <source>
        <strain evidence="2">ATCC BAA-1334 / A3</strain>
    </source>
</reference>
<organism evidence="1 2">
    <name type="scientific">Methanococcus voltae (strain ATCC BAA-1334 / A3)</name>
    <dbReference type="NCBI Taxonomy" id="456320"/>
    <lineage>
        <taxon>Archaea</taxon>
        <taxon>Methanobacteriati</taxon>
        <taxon>Methanobacteriota</taxon>
        <taxon>Methanomada group</taxon>
        <taxon>Methanococci</taxon>
        <taxon>Methanococcales</taxon>
        <taxon>Methanococcaceae</taxon>
        <taxon>Methanococcus</taxon>
    </lineage>
</organism>
<dbReference type="KEGG" id="mvo:Mvol_0547"/>
<name>D7DSU7_METV3</name>
<keyword evidence="2" id="KW-1185">Reference proteome</keyword>
<sequence>MSQVNGRLNENIYTLFSEKENYFKKLKELPKKYAIY</sequence>
<proteinExistence type="predicted"/>
<protein>
    <submittedName>
        <fullName evidence="1">Uncharacterized protein</fullName>
    </submittedName>
</protein>
<accession>D7DSU7</accession>
<evidence type="ECO:0000313" key="2">
    <source>
        <dbReference type="Proteomes" id="UP000007722"/>
    </source>
</evidence>
<dbReference type="HOGENOM" id="CLU_3353918_0_0_2"/>
<dbReference type="InParanoid" id="D7DSU7"/>
<evidence type="ECO:0000313" key="1">
    <source>
        <dbReference type="EMBL" id="ADI36207.1"/>
    </source>
</evidence>
<gene>
    <name evidence="1" type="ordered locus">Mvol_0547</name>
</gene>
<dbReference type="EMBL" id="CP002057">
    <property type="protein sequence ID" value="ADI36207.1"/>
    <property type="molecule type" value="Genomic_DNA"/>
</dbReference>
<dbReference type="AlphaFoldDB" id="D7DSU7"/>
<dbReference type="Proteomes" id="UP000007722">
    <property type="component" value="Chromosome"/>
</dbReference>